<dbReference type="InterPro" id="IPR052155">
    <property type="entry name" value="Biofilm_reg_signaling"/>
</dbReference>
<dbReference type="InterPro" id="IPR035919">
    <property type="entry name" value="EAL_sf"/>
</dbReference>
<dbReference type="AlphaFoldDB" id="A0A238LIF5"/>
<dbReference type="Proteomes" id="UP000201613">
    <property type="component" value="Unassembled WGS sequence"/>
</dbReference>
<dbReference type="PROSITE" id="PS50883">
    <property type="entry name" value="EAL"/>
    <property type="match status" value="1"/>
</dbReference>
<keyword evidence="5" id="KW-1185">Reference proteome</keyword>
<evidence type="ECO:0000259" key="3">
    <source>
        <dbReference type="PROSITE" id="PS50887"/>
    </source>
</evidence>
<protein>
    <submittedName>
        <fullName evidence="4">Cyclic di-GMP phosphodiesterase Gmr</fullName>
        <ecNumber evidence="4">3.1.4.52</ecNumber>
    </submittedName>
</protein>
<feature type="domain" description="EAL" evidence="2">
    <location>
        <begin position="403"/>
        <end position="655"/>
    </location>
</feature>
<reference evidence="4 5" key="1">
    <citation type="submission" date="2017-05" db="EMBL/GenBank/DDBJ databases">
        <authorList>
            <person name="Song R."/>
            <person name="Chenine A.L."/>
            <person name="Ruprecht R.M."/>
        </authorList>
    </citation>
    <scope>NUCLEOTIDE SEQUENCE [LARGE SCALE GENOMIC DNA]</scope>
    <source>
        <strain evidence="4 5">CECT 8899</strain>
    </source>
</reference>
<evidence type="ECO:0000259" key="2">
    <source>
        <dbReference type="PROSITE" id="PS50883"/>
    </source>
</evidence>
<dbReference type="CDD" id="cd01949">
    <property type="entry name" value="GGDEF"/>
    <property type="match status" value="1"/>
</dbReference>
<dbReference type="OrthoDB" id="9814202at2"/>
<proteinExistence type="predicted"/>
<keyword evidence="4" id="KW-0378">Hydrolase</keyword>
<dbReference type="PROSITE" id="PS50887">
    <property type="entry name" value="GGDEF"/>
    <property type="match status" value="1"/>
</dbReference>
<dbReference type="Pfam" id="PF00563">
    <property type="entry name" value="EAL"/>
    <property type="match status" value="1"/>
</dbReference>
<dbReference type="SUPFAM" id="SSF141868">
    <property type="entry name" value="EAL domain-like"/>
    <property type="match status" value="1"/>
</dbReference>
<feature type="domain" description="GGDEF" evidence="3">
    <location>
        <begin position="263"/>
        <end position="394"/>
    </location>
</feature>
<evidence type="ECO:0000256" key="1">
    <source>
        <dbReference type="SAM" id="Phobius"/>
    </source>
</evidence>
<dbReference type="Gene3D" id="3.20.20.450">
    <property type="entry name" value="EAL domain"/>
    <property type="match status" value="1"/>
</dbReference>
<dbReference type="NCBIfam" id="TIGR00254">
    <property type="entry name" value="GGDEF"/>
    <property type="match status" value="1"/>
</dbReference>
<dbReference type="SMART" id="SM00267">
    <property type="entry name" value="GGDEF"/>
    <property type="match status" value="1"/>
</dbReference>
<gene>
    <name evidence="4" type="primary">gmr_6</name>
    <name evidence="4" type="ORF">LOM8899_03575</name>
</gene>
<evidence type="ECO:0000313" key="4">
    <source>
        <dbReference type="EMBL" id="SMY09408.1"/>
    </source>
</evidence>
<dbReference type="Pfam" id="PF00990">
    <property type="entry name" value="GGDEF"/>
    <property type="match status" value="1"/>
</dbReference>
<keyword evidence="1" id="KW-0812">Transmembrane</keyword>
<dbReference type="SMART" id="SM00052">
    <property type="entry name" value="EAL"/>
    <property type="match status" value="1"/>
</dbReference>
<keyword evidence="1" id="KW-1133">Transmembrane helix</keyword>
<dbReference type="PANTHER" id="PTHR44757:SF2">
    <property type="entry name" value="BIOFILM ARCHITECTURE MAINTENANCE PROTEIN MBAA"/>
    <property type="match status" value="1"/>
</dbReference>
<sequence length="661" mass="72720">MGYLGARMRQRRQILARYGKALAIPAAIVCILALSIMFVADVYLHHALEKTIAYDAENRARNWSEDIISRTPELELIAIGRSPDRGGLDGLRGSAEKNGIYWIRLYSPKGLLLLDLDDSGFHPASDRHSGDAIAREAFRSGEGQTTLRETTDSDGLSRVLVETYIPVDSHDGRRFGVMKVTVDQTGFAQSLNGVFHNLNILLIFGSAVVYLIPSLVLIFKAEQLRGKDKALLELSQFDPLTGLLNRREFNNRCAALFDRRRFQLIGILFVDVDRFKNVNDDLGHEFGDALLKHISTRIVSALGPTDLIGRIGGDEFMIVSSFTTRSDLADLGNAIQAAIDAPFSHNGTTITPSLSLGGHVSRPGETLEAAIHAADLATYQAKANGRAQLVMYSPEMGSAQDRRRAIEAMLRDALASDSGLFVEYQPIFGNKAAEIVGFEALLRLRSQRGNPISPAEFIPIAEDSGLIVQIGEWTLTKVLKTARDWPEDLFVAVNLSAVQFKDGNIVEMVRDRLFEAAFDPARLELEVTESLILESDEDVKEQLAALKAMGVSIALDDFGTGYSSLGYLWKYQFDKLKLDRAFLEGFNFASDKYRQVISTIVELGQNLGMELTAEGVETPQQLSMLAEIGFDQFQGFLLGRPMSADAAAALLTTEPHRKAAG</sequence>
<dbReference type="CDD" id="cd01948">
    <property type="entry name" value="EAL"/>
    <property type="match status" value="1"/>
</dbReference>
<keyword evidence="1" id="KW-0472">Membrane</keyword>
<dbReference type="SUPFAM" id="SSF55073">
    <property type="entry name" value="Nucleotide cyclase"/>
    <property type="match status" value="1"/>
</dbReference>
<accession>A0A238LIF5</accession>
<organism evidence="4 5">
    <name type="scientific">Flavimaricola marinus</name>
    <dbReference type="NCBI Taxonomy" id="1819565"/>
    <lineage>
        <taxon>Bacteria</taxon>
        <taxon>Pseudomonadati</taxon>
        <taxon>Pseudomonadota</taxon>
        <taxon>Alphaproteobacteria</taxon>
        <taxon>Rhodobacterales</taxon>
        <taxon>Paracoccaceae</taxon>
        <taxon>Flavimaricola</taxon>
    </lineage>
</organism>
<dbReference type="InterPro" id="IPR000160">
    <property type="entry name" value="GGDEF_dom"/>
</dbReference>
<dbReference type="InterPro" id="IPR043128">
    <property type="entry name" value="Rev_trsase/Diguanyl_cyclase"/>
</dbReference>
<dbReference type="GO" id="GO:0071111">
    <property type="term" value="F:cyclic-guanylate-specific phosphodiesterase activity"/>
    <property type="evidence" value="ECO:0007669"/>
    <property type="project" value="UniProtKB-EC"/>
</dbReference>
<evidence type="ECO:0000313" key="5">
    <source>
        <dbReference type="Proteomes" id="UP000201613"/>
    </source>
</evidence>
<feature type="transmembrane region" description="Helical" evidence="1">
    <location>
        <begin position="21"/>
        <end position="40"/>
    </location>
</feature>
<dbReference type="EMBL" id="FXZK01000009">
    <property type="protein sequence ID" value="SMY09408.1"/>
    <property type="molecule type" value="Genomic_DNA"/>
</dbReference>
<dbReference type="InterPro" id="IPR029787">
    <property type="entry name" value="Nucleotide_cyclase"/>
</dbReference>
<dbReference type="Gene3D" id="3.30.70.270">
    <property type="match status" value="1"/>
</dbReference>
<name>A0A238LIF5_9RHOB</name>
<dbReference type="InterPro" id="IPR001633">
    <property type="entry name" value="EAL_dom"/>
</dbReference>
<dbReference type="PANTHER" id="PTHR44757">
    <property type="entry name" value="DIGUANYLATE CYCLASE DGCP"/>
    <property type="match status" value="1"/>
</dbReference>
<dbReference type="EC" id="3.1.4.52" evidence="4"/>